<feature type="region of interest" description="Disordered" evidence="1">
    <location>
        <begin position="132"/>
        <end position="181"/>
    </location>
</feature>
<proteinExistence type="predicted"/>
<dbReference type="EMBL" id="LR824008">
    <property type="protein sequence ID" value="CAD0196878.1"/>
    <property type="molecule type" value="Genomic_DNA"/>
</dbReference>
<dbReference type="AlphaFoldDB" id="A0A9N8PXC5"/>
<sequence>MNITKNTVELVVRAHTGLCLLIHHCTSARYCETHDFTVTARGGLWPAGVTARTSTDVSKVPRLPLQWRGRQQHGRRRRREVKPRTETVRREVGATSARESVRAGKPERWQVCCELQRARELYETTRVTRRRRLTGAPRRAGLTTTRAPAHTRAAPTRGRATPTRRRRRAPRTLTTPHPNIF</sequence>
<feature type="compositionally biased region" description="Low complexity" evidence="1">
    <location>
        <begin position="134"/>
        <end position="161"/>
    </location>
</feature>
<keyword evidence="3" id="KW-1185">Reference proteome</keyword>
<feature type="compositionally biased region" description="Basic residues" evidence="1">
    <location>
        <begin position="70"/>
        <end position="81"/>
    </location>
</feature>
<dbReference type="OrthoDB" id="7271447at2759"/>
<protein>
    <submittedName>
        <fullName evidence="2">Uncharacterized protein</fullName>
    </submittedName>
</protein>
<feature type="compositionally biased region" description="Basic and acidic residues" evidence="1">
    <location>
        <begin position="82"/>
        <end position="92"/>
    </location>
</feature>
<accession>A0A9N8PXC5</accession>
<evidence type="ECO:0000256" key="1">
    <source>
        <dbReference type="SAM" id="MobiDB-lite"/>
    </source>
</evidence>
<feature type="region of interest" description="Disordered" evidence="1">
    <location>
        <begin position="68"/>
        <end position="99"/>
    </location>
</feature>
<name>A0A9N8PXC5_CHRIL</name>
<feature type="compositionally biased region" description="Low complexity" evidence="1">
    <location>
        <begin position="171"/>
        <end position="181"/>
    </location>
</feature>
<reference evidence="2" key="1">
    <citation type="submission" date="2021-12" db="EMBL/GenBank/DDBJ databases">
        <authorList>
            <person name="King R."/>
        </authorList>
    </citation>
    <scope>NUCLEOTIDE SEQUENCE</scope>
</reference>
<organism evidence="2 3">
    <name type="scientific">Chrysodeixis includens</name>
    <name type="common">Soybean looper</name>
    <name type="synonym">Pseudoplusia includens</name>
    <dbReference type="NCBI Taxonomy" id="689277"/>
    <lineage>
        <taxon>Eukaryota</taxon>
        <taxon>Metazoa</taxon>
        <taxon>Ecdysozoa</taxon>
        <taxon>Arthropoda</taxon>
        <taxon>Hexapoda</taxon>
        <taxon>Insecta</taxon>
        <taxon>Pterygota</taxon>
        <taxon>Neoptera</taxon>
        <taxon>Endopterygota</taxon>
        <taxon>Lepidoptera</taxon>
        <taxon>Glossata</taxon>
        <taxon>Ditrysia</taxon>
        <taxon>Noctuoidea</taxon>
        <taxon>Noctuidae</taxon>
        <taxon>Plusiinae</taxon>
        <taxon>Chrysodeixis</taxon>
    </lineage>
</organism>
<dbReference type="Proteomes" id="UP001154114">
    <property type="component" value="Chromosome 5"/>
</dbReference>
<evidence type="ECO:0000313" key="2">
    <source>
        <dbReference type="EMBL" id="CAD0196878.1"/>
    </source>
</evidence>
<gene>
    <name evidence="2" type="ORF">CINC_LOCUS11166</name>
</gene>
<evidence type="ECO:0000313" key="3">
    <source>
        <dbReference type="Proteomes" id="UP001154114"/>
    </source>
</evidence>